<dbReference type="Gene3D" id="3.40.50.720">
    <property type="entry name" value="NAD(P)-binding Rossmann-like Domain"/>
    <property type="match status" value="1"/>
</dbReference>
<dbReference type="Proteomes" id="UP000236738">
    <property type="component" value="Unassembled WGS sequence"/>
</dbReference>
<evidence type="ECO:0000313" key="5">
    <source>
        <dbReference type="EMBL" id="SEF48341.1"/>
    </source>
</evidence>
<accession>A0A1H5SET0</accession>
<protein>
    <submittedName>
        <fullName evidence="5">Nucleoside-diphosphate-sugar epimerase</fullName>
    </submittedName>
</protein>
<feature type="domain" description="NAD-dependent epimerase/dehydratase" evidence="4">
    <location>
        <begin position="14"/>
        <end position="242"/>
    </location>
</feature>
<dbReference type="InterPro" id="IPR036291">
    <property type="entry name" value="NAD(P)-bd_dom_sf"/>
</dbReference>
<dbReference type="EMBL" id="FNUS01000001">
    <property type="protein sequence ID" value="SEF48341.1"/>
    <property type="molecule type" value="Genomic_DNA"/>
</dbReference>
<reference evidence="6" key="1">
    <citation type="submission" date="2016-10" db="EMBL/GenBank/DDBJ databases">
        <authorList>
            <person name="Varghese N."/>
            <person name="Submissions S."/>
        </authorList>
    </citation>
    <scope>NUCLEOTIDE SEQUENCE [LARGE SCALE GENOMIC DNA]</scope>
    <source>
        <strain evidence="6">DSM 21580</strain>
    </source>
</reference>
<evidence type="ECO:0000256" key="3">
    <source>
        <dbReference type="SAM" id="Phobius"/>
    </source>
</evidence>
<keyword evidence="6" id="KW-1185">Reference proteome</keyword>
<keyword evidence="3" id="KW-0472">Membrane</keyword>
<dbReference type="InterPro" id="IPR001509">
    <property type="entry name" value="Epimerase_deHydtase"/>
</dbReference>
<sequence>MNQSSIINHQSSVILVTGATGILGRVIVLELLKRGKTVRAAKRTSSNIEEVKHSFQFYTENPKEYFEKINWIDVDFRDLDSIKLALEGVSEVYHCAAKVSFHPDDNQEMLKCNIKFTENLLYACENSSVKKFLFVSSIAVLDNVNEQGILDEDSNFNPKENHSDYALSKHFAEMEVWRASAEGLNTIIVNPGVIVGSGNWKNSSGKLIGELLNNKFTFSGGSAYVDVRDAAQISIDLMEKNAFGERFILISESKSYSETANFLREKVGKSKVKILPIWILKIGVVLNFFLGWLIKPLKMLNSVNVKSVSYKSEISNAKILNTLNFKFIPVFESLNFHLKNYLKDHTSK</sequence>
<dbReference type="Pfam" id="PF01370">
    <property type="entry name" value="Epimerase"/>
    <property type="match status" value="1"/>
</dbReference>
<dbReference type="SUPFAM" id="SSF51735">
    <property type="entry name" value="NAD(P)-binding Rossmann-fold domains"/>
    <property type="match status" value="1"/>
</dbReference>
<dbReference type="PANTHER" id="PTHR10366:SF564">
    <property type="entry name" value="STEROL-4-ALPHA-CARBOXYLATE 3-DEHYDROGENASE, DECARBOXYLATING"/>
    <property type="match status" value="1"/>
</dbReference>
<dbReference type="OrthoDB" id="596910at2"/>
<keyword evidence="1" id="KW-0560">Oxidoreductase</keyword>
<gene>
    <name evidence="5" type="ORF">SAMN05421847_0107</name>
</gene>
<organism evidence="5 6">
    <name type="scientific">Halpernia humi</name>
    <dbReference type="NCBI Taxonomy" id="493375"/>
    <lineage>
        <taxon>Bacteria</taxon>
        <taxon>Pseudomonadati</taxon>
        <taxon>Bacteroidota</taxon>
        <taxon>Flavobacteriia</taxon>
        <taxon>Flavobacteriales</taxon>
        <taxon>Weeksellaceae</taxon>
        <taxon>Chryseobacterium group</taxon>
        <taxon>Halpernia</taxon>
    </lineage>
</organism>
<comment type="similarity">
    <text evidence="2">Belongs to the NAD(P)-dependent epimerase/dehydratase family. Dihydroflavonol-4-reductase subfamily.</text>
</comment>
<evidence type="ECO:0000256" key="2">
    <source>
        <dbReference type="ARBA" id="ARBA00023445"/>
    </source>
</evidence>
<evidence type="ECO:0000259" key="4">
    <source>
        <dbReference type="Pfam" id="PF01370"/>
    </source>
</evidence>
<dbReference type="InterPro" id="IPR050425">
    <property type="entry name" value="NAD(P)_dehydrat-like"/>
</dbReference>
<feature type="transmembrane region" description="Helical" evidence="3">
    <location>
        <begin position="12"/>
        <end position="32"/>
    </location>
</feature>
<dbReference type="GO" id="GO:0016616">
    <property type="term" value="F:oxidoreductase activity, acting on the CH-OH group of donors, NAD or NADP as acceptor"/>
    <property type="evidence" value="ECO:0007669"/>
    <property type="project" value="TreeGrafter"/>
</dbReference>
<proteinExistence type="inferred from homology"/>
<evidence type="ECO:0000256" key="1">
    <source>
        <dbReference type="ARBA" id="ARBA00023002"/>
    </source>
</evidence>
<dbReference type="RefSeq" id="WP_103912173.1">
    <property type="nucleotide sequence ID" value="NZ_FNUS01000001.1"/>
</dbReference>
<keyword evidence="3" id="KW-0812">Transmembrane</keyword>
<keyword evidence="3" id="KW-1133">Transmembrane helix</keyword>
<evidence type="ECO:0000313" key="6">
    <source>
        <dbReference type="Proteomes" id="UP000236738"/>
    </source>
</evidence>
<name>A0A1H5SET0_9FLAO</name>
<feature type="transmembrane region" description="Helical" evidence="3">
    <location>
        <begin position="274"/>
        <end position="294"/>
    </location>
</feature>
<dbReference type="AlphaFoldDB" id="A0A1H5SET0"/>
<dbReference type="PANTHER" id="PTHR10366">
    <property type="entry name" value="NAD DEPENDENT EPIMERASE/DEHYDRATASE"/>
    <property type="match status" value="1"/>
</dbReference>